<proteinExistence type="predicted"/>
<reference evidence="2 3" key="1">
    <citation type="journal article" date="2009" name="Appl. Environ. Microbiol.">
        <title>Metabolic versatility and indigenous origin of the archaeon Thermococcus sibiricus, isolated from a siberian oil reservoir, as revealed by genome analysis.</title>
        <authorList>
            <person name="Mardanov A.V."/>
            <person name="Ravin N.V."/>
            <person name="Svetlitchnyi V.A."/>
            <person name="Beletsky A.V."/>
            <person name="Miroshnichenko M.L."/>
            <person name="Bonch-Osmolovskaya E.A."/>
            <person name="Skryabin K.G."/>
        </authorList>
    </citation>
    <scope>NUCLEOTIDE SEQUENCE [LARGE SCALE GENOMIC DNA]</scope>
    <source>
        <strain evidence="3">DSM 12597 / MM 739</strain>
    </source>
</reference>
<evidence type="ECO:0000256" key="1">
    <source>
        <dbReference type="SAM" id="MobiDB-lite"/>
    </source>
</evidence>
<dbReference type="AlphaFoldDB" id="C6A478"/>
<gene>
    <name evidence="2" type="ordered locus">TSIB_1372</name>
</gene>
<dbReference type="EMBL" id="CP001463">
    <property type="protein sequence ID" value="ACS90423.1"/>
    <property type="molecule type" value="Genomic_DNA"/>
</dbReference>
<name>C6A478_THESM</name>
<keyword evidence="3" id="KW-1185">Reference proteome</keyword>
<organism evidence="2 3">
    <name type="scientific">Thermococcus sibiricus (strain DSM 12597 / MM 739)</name>
    <dbReference type="NCBI Taxonomy" id="604354"/>
    <lineage>
        <taxon>Archaea</taxon>
        <taxon>Methanobacteriati</taxon>
        <taxon>Methanobacteriota</taxon>
        <taxon>Thermococci</taxon>
        <taxon>Thermococcales</taxon>
        <taxon>Thermococcaceae</taxon>
        <taxon>Thermococcus</taxon>
    </lineage>
</organism>
<accession>C6A478</accession>
<sequence length="65" mass="7687">MVFTSLLLARPLPKEWRYKHSKLVEVVLMNSHKVPPFGVKQIIGQRLKNGKRVNNRKSNKHPKWQ</sequence>
<dbReference type="STRING" id="604354.TSIB_1372"/>
<feature type="compositionally biased region" description="Basic residues" evidence="1">
    <location>
        <begin position="48"/>
        <end position="65"/>
    </location>
</feature>
<dbReference type="Proteomes" id="UP000009079">
    <property type="component" value="Chromosome"/>
</dbReference>
<evidence type="ECO:0000313" key="2">
    <source>
        <dbReference type="EMBL" id="ACS90423.1"/>
    </source>
</evidence>
<dbReference type="HOGENOM" id="CLU_2839572_0_0_2"/>
<feature type="region of interest" description="Disordered" evidence="1">
    <location>
        <begin position="45"/>
        <end position="65"/>
    </location>
</feature>
<dbReference type="KEGG" id="tsi:TSIB_1372"/>
<protein>
    <submittedName>
        <fullName evidence="2">Uncharacterized protein</fullName>
    </submittedName>
</protein>
<evidence type="ECO:0000313" key="3">
    <source>
        <dbReference type="Proteomes" id="UP000009079"/>
    </source>
</evidence>